<feature type="domain" description="PDZ" evidence="5">
    <location>
        <begin position="383"/>
        <end position="462"/>
    </location>
</feature>
<evidence type="ECO:0000313" key="8">
    <source>
        <dbReference type="RefSeq" id="XP_011301832.1"/>
    </source>
</evidence>
<evidence type="ECO:0000256" key="1">
    <source>
        <dbReference type="ARBA" id="ARBA00004496"/>
    </source>
</evidence>
<evidence type="ECO:0000313" key="6">
    <source>
        <dbReference type="Proteomes" id="UP000694866"/>
    </source>
</evidence>
<feature type="domain" description="PDZ" evidence="5">
    <location>
        <begin position="159"/>
        <end position="240"/>
    </location>
</feature>
<evidence type="ECO:0000259" key="5">
    <source>
        <dbReference type="PROSITE" id="PS50106"/>
    </source>
</evidence>
<evidence type="ECO:0000256" key="4">
    <source>
        <dbReference type="SAM" id="MobiDB-lite"/>
    </source>
</evidence>
<feature type="domain" description="PDZ" evidence="5">
    <location>
        <begin position="562"/>
        <end position="643"/>
    </location>
</feature>
<dbReference type="GO" id="GO:0005737">
    <property type="term" value="C:cytoplasm"/>
    <property type="evidence" value="ECO:0007669"/>
    <property type="project" value="UniProtKB-SubCell"/>
</dbReference>
<dbReference type="PANTHER" id="PTHR46227:SF2">
    <property type="entry name" value="FI03335P"/>
    <property type="match status" value="1"/>
</dbReference>
<proteinExistence type="predicted"/>
<dbReference type="GO" id="GO:0098887">
    <property type="term" value="P:neurotransmitter receptor transport, endosome to postsynaptic membrane"/>
    <property type="evidence" value="ECO:0007669"/>
    <property type="project" value="TreeGrafter"/>
</dbReference>
<sequence>MFSSLRLGTMRSRDKSRARPGSVATNASSEDNPHTSHYGSQKFLVLDDIEGQPSGVSSKVAQVRVEREGGNLGVTLRGGVARALVVTGVKSDGPAAKEGRVRPGDRLLAVDDTELRGLSLAEAQRALRRSSDAPVASLTIEYDVANMEEARAATSGPLLVQLERGLSGELGLTVRETPSGVYIESLRPASTADRCGALQPGDRLLAVDDTPVHDAVTAAKLLRNVADNCRIARLQILPRPPSTSSRTVKRRAQPQTANQTLYAKESLTILLRPDHRGLGLALRVADDGINYVVDLLEAGGPAERSGVLLPGDQIIAINRRILRDLQAAEVAAILESSQECVELSLNWLGINRHFREGSCFSEVELVTEYKVGGSVVPSSGVFTVRVARPLGGQPDLGLTVNEDLVIAEVRRGSLAYRTGSLSPGDRLLAIDGQKLDPGDLRQAAQLLHRPGSSVVALTVRKPDSCSDQRDGSMSGSVSGSVAGDPISPQYPSGILRSARESLPSVDSAVDSWGELGEVSAPDIIRLWDTASIDSGQLDLPMSPYPGSQERPGSDNRPQQIVHISLHKDPVYEDFGFSVSDGLYERGVYINRLRPGGPCDGVLKPYDRILRVNDTSTEDCDCCLAVPLIAAAGARLDLTVARPLSPQNVTKNL</sequence>
<dbReference type="CDD" id="cd00136">
    <property type="entry name" value="PDZ_canonical"/>
    <property type="match status" value="1"/>
</dbReference>
<dbReference type="AlphaFoldDB" id="A0A9R1TZL0"/>
<feature type="region of interest" description="Disordered" evidence="4">
    <location>
        <begin position="537"/>
        <end position="556"/>
    </location>
</feature>
<dbReference type="Gene3D" id="2.30.42.10">
    <property type="match status" value="5"/>
</dbReference>
<dbReference type="PROSITE" id="PS50106">
    <property type="entry name" value="PDZ"/>
    <property type="match status" value="5"/>
</dbReference>
<reference evidence="7 8" key="1">
    <citation type="submission" date="2025-04" db="UniProtKB">
        <authorList>
            <consortium name="RefSeq"/>
        </authorList>
    </citation>
    <scope>IDENTIFICATION</scope>
    <source>
        <strain evidence="7 8">USDA-PBARC FA_bdor</strain>
        <tissue evidence="7 8">Whole organism</tissue>
    </source>
</reference>
<dbReference type="Pfam" id="PF17820">
    <property type="entry name" value="PDZ_6"/>
    <property type="match status" value="2"/>
</dbReference>
<dbReference type="PANTHER" id="PTHR46227">
    <property type="entry name" value="GLUTAMATE RECEPTOR-INTERACTING PROTEIN GRIP"/>
    <property type="match status" value="1"/>
</dbReference>
<dbReference type="RefSeq" id="XP_011301831.1">
    <property type="nucleotide sequence ID" value="XM_011303529.1"/>
</dbReference>
<name>A0A9R1TZL0_9HYME</name>
<dbReference type="InterPro" id="IPR041489">
    <property type="entry name" value="PDZ_6"/>
</dbReference>
<dbReference type="Proteomes" id="UP000694866">
    <property type="component" value="Unplaced"/>
</dbReference>
<protein>
    <submittedName>
        <fullName evidence="7 8">Glutamate receptor-interacting protein 1 isoform X1</fullName>
    </submittedName>
</protein>
<keyword evidence="2" id="KW-0963">Cytoplasm</keyword>
<dbReference type="GeneID" id="105265804"/>
<dbReference type="InterPro" id="IPR001478">
    <property type="entry name" value="PDZ"/>
</dbReference>
<dbReference type="InterPro" id="IPR036034">
    <property type="entry name" value="PDZ_sf"/>
</dbReference>
<evidence type="ECO:0000256" key="2">
    <source>
        <dbReference type="ARBA" id="ARBA00022490"/>
    </source>
</evidence>
<feature type="domain" description="PDZ" evidence="5">
    <location>
        <begin position="62"/>
        <end position="132"/>
    </location>
</feature>
<dbReference type="SMART" id="SM00228">
    <property type="entry name" value="PDZ"/>
    <property type="match status" value="5"/>
</dbReference>
<keyword evidence="7 8" id="KW-0675">Receptor</keyword>
<keyword evidence="3" id="KW-0677">Repeat</keyword>
<dbReference type="Pfam" id="PF00595">
    <property type="entry name" value="PDZ"/>
    <property type="match status" value="3"/>
</dbReference>
<dbReference type="CTD" id="50391"/>
<accession>A0A9R1TZL0</accession>
<feature type="domain" description="PDZ" evidence="5">
    <location>
        <begin position="268"/>
        <end position="349"/>
    </location>
</feature>
<gene>
    <name evidence="7 8" type="primary">Grip</name>
</gene>
<dbReference type="SUPFAM" id="SSF50156">
    <property type="entry name" value="PDZ domain-like"/>
    <property type="match status" value="5"/>
</dbReference>
<keyword evidence="6" id="KW-1185">Reference proteome</keyword>
<feature type="compositionally biased region" description="Basic and acidic residues" evidence="4">
    <location>
        <begin position="461"/>
        <end position="470"/>
    </location>
</feature>
<comment type="subcellular location">
    <subcellularLocation>
        <location evidence="1">Cytoplasm</location>
    </subcellularLocation>
</comment>
<feature type="compositionally biased region" description="Polar residues" evidence="4">
    <location>
        <begin position="23"/>
        <end position="38"/>
    </location>
</feature>
<evidence type="ECO:0000256" key="3">
    <source>
        <dbReference type="ARBA" id="ARBA00022737"/>
    </source>
</evidence>
<dbReference type="OrthoDB" id="75502at2759"/>
<dbReference type="CDD" id="cd06685">
    <property type="entry name" value="PDZ7_GRIP1-2-like"/>
    <property type="match status" value="1"/>
</dbReference>
<feature type="region of interest" description="Disordered" evidence="4">
    <location>
        <begin position="1"/>
        <end position="38"/>
    </location>
</feature>
<feature type="compositionally biased region" description="Low complexity" evidence="4">
    <location>
        <begin position="471"/>
        <end position="483"/>
    </location>
</feature>
<feature type="region of interest" description="Disordered" evidence="4">
    <location>
        <begin position="461"/>
        <end position="493"/>
    </location>
</feature>
<dbReference type="KEGG" id="fas:105265804"/>
<dbReference type="InterPro" id="IPR043545">
    <property type="entry name" value="GRIP1/2"/>
</dbReference>
<evidence type="ECO:0000313" key="7">
    <source>
        <dbReference type="RefSeq" id="XP_011301831.1"/>
    </source>
</evidence>
<dbReference type="RefSeq" id="XP_011301832.1">
    <property type="nucleotide sequence ID" value="XM_011303530.1"/>
</dbReference>
<accession>A0A9R1T2R5</accession>
<organism evidence="6 7">
    <name type="scientific">Fopius arisanus</name>
    <dbReference type="NCBI Taxonomy" id="64838"/>
    <lineage>
        <taxon>Eukaryota</taxon>
        <taxon>Metazoa</taxon>
        <taxon>Ecdysozoa</taxon>
        <taxon>Arthropoda</taxon>
        <taxon>Hexapoda</taxon>
        <taxon>Insecta</taxon>
        <taxon>Pterygota</taxon>
        <taxon>Neoptera</taxon>
        <taxon>Endopterygota</taxon>
        <taxon>Hymenoptera</taxon>
        <taxon>Apocrita</taxon>
        <taxon>Ichneumonoidea</taxon>
        <taxon>Braconidae</taxon>
        <taxon>Opiinae</taxon>
        <taxon>Fopius</taxon>
    </lineage>
</organism>